<evidence type="ECO:0000313" key="2">
    <source>
        <dbReference type="Proteomes" id="UP001295684"/>
    </source>
</evidence>
<comment type="caution">
    <text evidence="1">The sequence shown here is derived from an EMBL/GenBank/DDBJ whole genome shotgun (WGS) entry which is preliminary data.</text>
</comment>
<organism evidence="1 2">
    <name type="scientific">Euplotes crassus</name>
    <dbReference type="NCBI Taxonomy" id="5936"/>
    <lineage>
        <taxon>Eukaryota</taxon>
        <taxon>Sar</taxon>
        <taxon>Alveolata</taxon>
        <taxon>Ciliophora</taxon>
        <taxon>Intramacronucleata</taxon>
        <taxon>Spirotrichea</taxon>
        <taxon>Hypotrichia</taxon>
        <taxon>Euplotida</taxon>
        <taxon>Euplotidae</taxon>
        <taxon>Moneuplotes</taxon>
    </lineage>
</organism>
<gene>
    <name evidence="1" type="ORF">ECRASSUSDP1_LOCUS19096</name>
</gene>
<keyword evidence="2" id="KW-1185">Reference proteome</keyword>
<dbReference type="EMBL" id="CAMPGE010019364">
    <property type="protein sequence ID" value="CAI2377707.1"/>
    <property type="molecule type" value="Genomic_DNA"/>
</dbReference>
<dbReference type="AlphaFoldDB" id="A0AAD2D2K5"/>
<sequence length="268" mass="31126">MQRVEENVLDEEIEFYGKMFGIRGSGGNGEIKSYNFGEGRWLKVFHKGTSLNWISPDKIQKLKMHKETIIRLEIQEFSKKDLLKTQNDINKCDSKPIKSLYFRSKGEPYPKLKLGSFYPCLTKLASLATYSISINNIKLNKYQISCLFSCINSINDIELACCNITTENIRIAKHKVPKIQEVRFSHCMKNTNRVFTLEDLHNIFNMITSSFIKDHIQLLEFQNCEITEKEARMLNTQFGSIFTVNFHNAVLYKAARYTRRESSGCNIF</sequence>
<accession>A0AAD2D2K5</accession>
<reference evidence="1" key="1">
    <citation type="submission" date="2023-07" db="EMBL/GenBank/DDBJ databases">
        <authorList>
            <consortium name="AG Swart"/>
            <person name="Singh M."/>
            <person name="Singh A."/>
            <person name="Seah K."/>
            <person name="Emmerich C."/>
        </authorList>
    </citation>
    <scope>NUCLEOTIDE SEQUENCE</scope>
    <source>
        <strain evidence="1">DP1</strain>
    </source>
</reference>
<protein>
    <submittedName>
        <fullName evidence="1">Uncharacterized protein</fullName>
    </submittedName>
</protein>
<name>A0AAD2D2K5_EUPCR</name>
<dbReference type="Proteomes" id="UP001295684">
    <property type="component" value="Unassembled WGS sequence"/>
</dbReference>
<evidence type="ECO:0000313" key="1">
    <source>
        <dbReference type="EMBL" id="CAI2377707.1"/>
    </source>
</evidence>
<proteinExistence type="predicted"/>